<dbReference type="OrthoDB" id="9802805at2"/>
<dbReference type="GO" id="GO:0010945">
    <property type="term" value="F:coenzyme A diphosphatase activity"/>
    <property type="evidence" value="ECO:0007669"/>
    <property type="project" value="InterPro"/>
</dbReference>
<dbReference type="Pfam" id="PF00293">
    <property type="entry name" value="NUDIX"/>
    <property type="match status" value="1"/>
</dbReference>
<dbReference type="PROSITE" id="PS51462">
    <property type="entry name" value="NUDIX"/>
    <property type="match status" value="1"/>
</dbReference>
<dbReference type="InterPro" id="IPR015797">
    <property type="entry name" value="NUDIX_hydrolase-like_dom_sf"/>
</dbReference>
<proteinExistence type="predicted"/>
<keyword evidence="5" id="KW-0460">Magnesium</keyword>
<dbReference type="HOGENOM" id="CLU_040940_5_2_9"/>
<name>E8LBC6_9FIRM</name>
<organism evidence="8 9">
    <name type="scientific">Phascolarctobacterium succinatutens YIT 12067</name>
    <dbReference type="NCBI Taxonomy" id="626939"/>
    <lineage>
        <taxon>Bacteria</taxon>
        <taxon>Bacillati</taxon>
        <taxon>Bacillota</taxon>
        <taxon>Negativicutes</taxon>
        <taxon>Acidaminococcales</taxon>
        <taxon>Acidaminococcaceae</taxon>
        <taxon>Phascolarctobacterium</taxon>
    </lineage>
</organism>
<evidence type="ECO:0000259" key="7">
    <source>
        <dbReference type="PROSITE" id="PS51462"/>
    </source>
</evidence>
<evidence type="ECO:0000256" key="2">
    <source>
        <dbReference type="ARBA" id="ARBA00001946"/>
    </source>
</evidence>
<evidence type="ECO:0000256" key="1">
    <source>
        <dbReference type="ARBA" id="ARBA00001936"/>
    </source>
</evidence>
<dbReference type="PANTHER" id="PTHR12992:SF11">
    <property type="entry name" value="MITOCHONDRIAL COENZYME A DIPHOSPHATASE NUDT8"/>
    <property type="match status" value="1"/>
</dbReference>
<evidence type="ECO:0000256" key="4">
    <source>
        <dbReference type="ARBA" id="ARBA00022801"/>
    </source>
</evidence>
<comment type="caution">
    <text evidence="8">The sequence shown here is derived from an EMBL/GenBank/DDBJ whole genome shotgun (WGS) entry which is preliminary data.</text>
</comment>
<gene>
    <name evidence="8" type="ORF">HMPREF9443_00135</name>
</gene>
<protein>
    <submittedName>
        <fullName evidence="8">Hydrolase, NUDIX family</fullName>
    </submittedName>
</protein>
<keyword evidence="6" id="KW-0464">Manganese</keyword>
<dbReference type="Proteomes" id="UP000004923">
    <property type="component" value="Unassembled WGS sequence"/>
</dbReference>
<dbReference type="SUPFAM" id="SSF55811">
    <property type="entry name" value="Nudix"/>
    <property type="match status" value="1"/>
</dbReference>
<dbReference type="Gene3D" id="3.90.79.10">
    <property type="entry name" value="Nucleoside Triphosphate Pyrophosphohydrolase"/>
    <property type="match status" value="1"/>
</dbReference>
<evidence type="ECO:0000256" key="3">
    <source>
        <dbReference type="ARBA" id="ARBA00022723"/>
    </source>
</evidence>
<dbReference type="EMBL" id="AEVN01000006">
    <property type="protein sequence ID" value="EFY05812.1"/>
    <property type="molecule type" value="Genomic_DNA"/>
</dbReference>
<dbReference type="AlphaFoldDB" id="E8LBC6"/>
<evidence type="ECO:0000313" key="9">
    <source>
        <dbReference type="Proteomes" id="UP000004923"/>
    </source>
</evidence>
<evidence type="ECO:0000256" key="5">
    <source>
        <dbReference type="ARBA" id="ARBA00022842"/>
    </source>
</evidence>
<evidence type="ECO:0000256" key="6">
    <source>
        <dbReference type="ARBA" id="ARBA00023211"/>
    </source>
</evidence>
<dbReference type="PANTHER" id="PTHR12992">
    <property type="entry name" value="NUDIX HYDROLASE"/>
    <property type="match status" value="1"/>
</dbReference>
<dbReference type="InterPro" id="IPR045121">
    <property type="entry name" value="CoAse"/>
</dbReference>
<comment type="cofactor">
    <cofactor evidence="2">
        <name>Mg(2+)</name>
        <dbReference type="ChEBI" id="CHEBI:18420"/>
    </cofactor>
</comment>
<dbReference type="InterPro" id="IPR000086">
    <property type="entry name" value="NUDIX_hydrolase_dom"/>
</dbReference>
<dbReference type="GO" id="GO:0046872">
    <property type="term" value="F:metal ion binding"/>
    <property type="evidence" value="ECO:0007669"/>
    <property type="project" value="UniProtKB-KW"/>
</dbReference>
<keyword evidence="4 8" id="KW-0378">Hydrolase</keyword>
<feature type="domain" description="Nudix hydrolase" evidence="7">
    <location>
        <begin position="28"/>
        <end position="168"/>
    </location>
</feature>
<accession>E8LBC6</accession>
<comment type="cofactor">
    <cofactor evidence="1">
        <name>Mn(2+)</name>
        <dbReference type="ChEBI" id="CHEBI:29035"/>
    </cofactor>
</comment>
<keyword evidence="3" id="KW-0479">Metal-binding</keyword>
<sequence>MNEMEKLQYVLFERLHRRAPGIDKLDRLWDAAVLLPLVRTPEGISVLFEERAHTLRSQPGEVCFPGGKYECEDNSFRNTAVRETCEELGLKPENITICGELDCLVTHNGPIIHPFVGLIDDISKITYSKSEVERIFTVPLKMLLEQKPRRGSVQLADHPGDDFPFDLVPQRKRGWRMNKSYYVYFYLYEDKVIWGLTARMLYAFLYRSRKELTEYLAEEID</sequence>
<reference evidence="8 9" key="1">
    <citation type="submission" date="2011-01" db="EMBL/GenBank/DDBJ databases">
        <authorList>
            <person name="Weinstock G."/>
            <person name="Sodergren E."/>
            <person name="Clifton S."/>
            <person name="Fulton L."/>
            <person name="Fulton B."/>
            <person name="Courtney L."/>
            <person name="Fronick C."/>
            <person name="Harrison M."/>
            <person name="Strong C."/>
            <person name="Farmer C."/>
            <person name="Delahaunty K."/>
            <person name="Markovic C."/>
            <person name="Hall O."/>
            <person name="Minx P."/>
            <person name="Tomlinson C."/>
            <person name="Mitreva M."/>
            <person name="Hou S."/>
            <person name="Chen J."/>
            <person name="Wollam A."/>
            <person name="Pepin K.H."/>
            <person name="Johnson M."/>
            <person name="Bhonagiri V."/>
            <person name="Zhang X."/>
            <person name="Suruliraj S."/>
            <person name="Warren W."/>
            <person name="Chinwalla A."/>
            <person name="Mardis E.R."/>
            <person name="Wilson R.K."/>
        </authorList>
    </citation>
    <scope>NUCLEOTIDE SEQUENCE [LARGE SCALE GENOMIC DNA]</scope>
    <source>
        <strain evidence="8 9">YIT 12067</strain>
    </source>
</reference>
<dbReference type="eggNOG" id="COG0494">
    <property type="taxonomic scope" value="Bacteria"/>
</dbReference>
<evidence type="ECO:0000313" key="8">
    <source>
        <dbReference type="EMBL" id="EFY05812.1"/>
    </source>
</evidence>
<dbReference type="CDD" id="cd03426">
    <property type="entry name" value="NUDIX_CoAse_Nudt7"/>
    <property type="match status" value="1"/>
</dbReference>
<keyword evidence="9" id="KW-1185">Reference proteome</keyword>